<dbReference type="Proteomes" id="UP000444721">
    <property type="component" value="Unassembled WGS sequence"/>
</dbReference>
<name>A0A6A5CCJ4_NAEFO</name>
<sequence>MGIANIAIQLSQIDPSSNNRTILFSKSYVHENFRLNSQIGVDSIYMAGPTMSQLFTKLISLKLIPKEKRGTSVNELLKSLQSKVQLSDSILGDYVSWSRMFPIVDSNSHVTIESIIQGKSGFDYRTPEDLYQTSNPQSSSTPLLDVIENNILRKLAPRVRQTNRLESRIDIDAHALLGYLLSKMNSNIRMDEIFKTQFSNMFKSTFPLFSSDMKDNSKFVKATKENDFLVEDIVFPYFTIFPVTSSVFTSAEDLNTIGSLIMSQYSEKEWVEYNLMNFMRHNDQPYYYQMSKQGNYMTAIILFPKSNFVLSLTGLSVSLNQVTQLVQDFAYHMLPNVKCSQFLNMTLSSDNRSCTYTTPLSNLEPLYKKSYFMENKNKYTGCYINTEYSHSTFRKYFSMKEMICIASSNDGEDSQILTGKFYNYDANNPNSQARVFSEEFIFVQDFDFDTFRMGHKVPSDAHLVQFDNYVSNVTWTFKLDSNRFMYLIGPYDTQCYERFEDGISTFLIYLCFGGPFVAGFVLPFVQLFFLVFEVRDRVKNGYSNLANVDLSHLMLSGGDYHSESDESDRELDDNGVENSLRRYSFRVSEDKEKKKKKKKSSSLNTKMATGKKWSIILSVFSFNLVSMFLFAALKGLNIILIFGIWQQWYALLVVPLVTICLTVLCAICSIILIIVRIKISTVSGWVFSILYMLYILLDIAFIVVLMKINWFGFWNTM</sequence>
<dbReference type="EMBL" id="VFQX01000006">
    <property type="protein sequence ID" value="KAF0983258.1"/>
    <property type="molecule type" value="Genomic_DNA"/>
</dbReference>
<accession>A0A6A5CCJ4</accession>
<keyword evidence="3" id="KW-1185">Reference proteome</keyword>
<comment type="caution">
    <text evidence="2">The sequence shown here is derived from an EMBL/GenBank/DDBJ whole genome shotgun (WGS) entry which is preliminary data.</text>
</comment>
<keyword evidence="1" id="KW-1133">Transmembrane helix</keyword>
<keyword evidence="1" id="KW-0472">Membrane</keyword>
<dbReference type="AlphaFoldDB" id="A0A6A5CCJ4"/>
<evidence type="ECO:0000256" key="1">
    <source>
        <dbReference type="SAM" id="Phobius"/>
    </source>
</evidence>
<feature type="transmembrane region" description="Helical" evidence="1">
    <location>
        <begin position="506"/>
        <end position="532"/>
    </location>
</feature>
<feature type="transmembrane region" description="Helical" evidence="1">
    <location>
        <begin position="648"/>
        <end position="675"/>
    </location>
</feature>
<proteinExistence type="predicted"/>
<organism evidence="2 3">
    <name type="scientific">Naegleria fowleri</name>
    <name type="common">Brain eating amoeba</name>
    <dbReference type="NCBI Taxonomy" id="5763"/>
    <lineage>
        <taxon>Eukaryota</taxon>
        <taxon>Discoba</taxon>
        <taxon>Heterolobosea</taxon>
        <taxon>Tetramitia</taxon>
        <taxon>Eutetramitia</taxon>
        <taxon>Vahlkampfiidae</taxon>
        <taxon>Naegleria</taxon>
    </lineage>
</organism>
<feature type="transmembrane region" description="Helical" evidence="1">
    <location>
        <begin position="682"/>
        <end position="708"/>
    </location>
</feature>
<dbReference type="OrthoDB" id="10257260at2759"/>
<evidence type="ECO:0000313" key="3">
    <source>
        <dbReference type="Proteomes" id="UP000444721"/>
    </source>
</evidence>
<dbReference type="VEuPathDB" id="AmoebaDB:FDP41_010323"/>
<dbReference type="VEuPathDB" id="AmoebaDB:NfTy_011310"/>
<reference evidence="2 3" key="1">
    <citation type="journal article" date="2019" name="Sci. Rep.">
        <title>Nanopore sequencing improves the draft genome of the human pathogenic amoeba Naegleria fowleri.</title>
        <authorList>
            <person name="Liechti N."/>
            <person name="Schurch N."/>
            <person name="Bruggmann R."/>
            <person name="Wittwer M."/>
        </authorList>
    </citation>
    <scope>NUCLEOTIDE SEQUENCE [LARGE SCALE GENOMIC DNA]</scope>
    <source>
        <strain evidence="2 3">ATCC 30894</strain>
    </source>
</reference>
<dbReference type="OMA" id="LMKINWF"/>
<dbReference type="VEuPathDB" id="AmoebaDB:NF0109430"/>
<evidence type="ECO:0000313" key="2">
    <source>
        <dbReference type="EMBL" id="KAF0983258.1"/>
    </source>
</evidence>
<gene>
    <name evidence="2" type="ORF">FDP41_010323</name>
</gene>
<dbReference type="GeneID" id="68117538"/>
<protein>
    <submittedName>
        <fullName evidence="2">Uncharacterized protein</fullName>
    </submittedName>
</protein>
<feature type="transmembrane region" description="Helical" evidence="1">
    <location>
        <begin position="615"/>
        <end position="642"/>
    </location>
</feature>
<keyword evidence="1" id="KW-0812">Transmembrane</keyword>
<dbReference type="RefSeq" id="XP_044567971.1">
    <property type="nucleotide sequence ID" value="XM_044700609.1"/>
</dbReference>